<keyword evidence="1" id="KW-1133">Transmembrane helix</keyword>
<gene>
    <name evidence="3" type="ORF">COV91_06205</name>
</gene>
<dbReference type="Pfam" id="PF09851">
    <property type="entry name" value="SHOCT"/>
    <property type="match status" value="1"/>
</dbReference>
<dbReference type="AlphaFoldDB" id="A0A2H0KBS0"/>
<proteinExistence type="predicted"/>
<feature type="transmembrane region" description="Helical" evidence="1">
    <location>
        <begin position="12"/>
        <end position="37"/>
    </location>
</feature>
<dbReference type="EMBL" id="PCVG01000085">
    <property type="protein sequence ID" value="PIQ68043.1"/>
    <property type="molecule type" value="Genomic_DNA"/>
</dbReference>
<evidence type="ECO:0000256" key="1">
    <source>
        <dbReference type="SAM" id="Phobius"/>
    </source>
</evidence>
<evidence type="ECO:0000313" key="3">
    <source>
        <dbReference type="EMBL" id="PIQ68043.1"/>
    </source>
</evidence>
<evidence type="ECO:0000259" key="2">
    <source>
        <dbReference type="Pfam" id="PF09851"/>
    </source>
</evidence>
<reference evidence="3 4" key="1">
    <citation type="submission" date="2017-09" db="EMBL/GenBank/DDBJ databases">
        <title>Depth-based differentiation of microbial function through sediment-hosted aquifers and enrichment of novel symbionts in the deep terrestrial subsurface.</title>
        <authorList>
            <person name="Probst A.J."/>
            <person name="Ladd B."/>
            <person name="Jarett J.K."/>
            <person name="Geller-Mcgrath D.E."/>
            <person name="Sieber C.M."/>
            <person name="Emerson J.B."/>
            <person name="Anantharaman K."/>
            <person name="Thomas B.C."/>
            <person name="Malmstrom R."/>
            <person name="Stieglmeier M."/>
            <person name="Klingl A."/>
            <person name="Woyke T."/>
            <person name="Ryan C.M."/>
            <person name="Banfield J.F."/>
        </authorList>
    </citation>
    <scope>NUCLEOTIDE SEQUENCE [LARGE SCALE GENOMIC DNA]</scope>
    <source>
        <strain evidence="3">CG11_big_fil_rev_8_21_14_0_20_46_11</strain>
    </source>
</reference>
<sequence>MMYGYGLEGGWYGHTMFGGLFMVIVWVAVIWLVVWLVRGGSCASCKRSEHSEPHAKTALDILNERYAKGEIDRKEFEEKKKDVTS</sequence>
<feature type="domain" description="SHOCT" evidence="2">
    <location>
        <begin position="57"/>
        <end position="82"/>
    </location>
</feature>
<accession>A0A2H0KBS0</accession>
<keyword evidence="1" id="KW-0812">Transmembrane</keyword>
<comment type="caution">
    <text evidence="3">The sequence shown here is derived from an EMBL/GenBank/DDBJ whole genome shotgun (WGS) entry which is preliminary data.</text>
</comment>
<keyword evidence="1" id="KW-0472">Membrane</keyword>
<dbReference type="InterPro" id="IPR018649">
    <property type="entry name" value="SHOCT"/>
</dbReference>
<name>A0A2H0KBS0_9BACT</name>
<dbReference type="Proteomes" id="UP000229342">
    <property type="component" value="Unassembled WGS sequence"/>
</dbReference>
<evidence type="ECO:0000313" key="4">
    <source>
        <dbReference type="Proteomes" id="UP000229342"/>
    </source>
</evidence>
<organism evidence="3 4">
    <name type="scientific">Candidatus Taylorbacteria bacterium CG11_big_fil_rev_8_21_14_0_20_46_11</name>
    <dbReference type="NCBI Taxonomy" id="1975025"/>
    <lineage>
        <taxon>Bacteria</taxon>
        <taxon>Candidatus Tayloriibacteriota</taxon>
    </lineage>
</organism>
<protein>
    <submittedName>
        <fullName evidence="3">Electron transporter RnfE</fullName>
    </submittedName>
</protein>